<dbReference type="Proteomes" id="UP000059113">
    <property type="component" value="Chromosome"/>
</dbReference>
<feature type="transmembrane region" description="Helical" evidence="1">
    <location>
        <begin position="65"/>
        <end position="86"/>
    </location>
</feature>
<evidence type="ECO:0000313" key="3">
    <source>
        <dbReference type="Proteomes" id="UP000059113"/>
    </source>
</evidence>
<gene>
    <name evidence="2" type="ORF">CP97_11935</name>
</gene>
<accession>A0A0H4VZH8</accession>
<reference evidence="2 3" key="1">
    <citation type="journal article" date="2015" name="Int. J. Syst. Evol. Microbiol.">
        <title>Erythrobacter atlanticus sp. nov., a bacterium from ocean sediment able to degrade polycyclic aromatic hydrocarbons.</title>
        <authorList>
            <person name="Zhuang L."/>
            <person name="Liu Y."/>
            <person name="Wang L."/>
            <person name="Wang W."/>
            <person name="Shao Z."/>
        </authorList>
    </citation>
    <scope>NUCLEOTIDE SEQUENCE [LARGE SCALE GENOMIC DNA]</scope>
    <source>
        <strain evidence="3">s21-N3</strain>
    </source>
</reference>
<evidence type="ECO:0000313" key="2">
    <source>
        <dbReference type="EMBL" id="AKQ42593.1"/>
    </source>
</evidence>
<keyword evidence="1" id="KW-0812">Transmembrane</keyword>
<feature type="transmembrane region" description="Helical" evidence="1">
    <location>
        <begin position="123"/>
        <end position="142"/>
    </location>
</feature>
<keyword evidence="3" id="KW-1185">Reference proteome</keyword>
<dbReference type="PATRIC" id="fig|1648404.4.peg.2488"/>
<feature type="transmembrane region" description="Helical" evidence="1">
    <location>
        <begin position="93"/>
        <end position="111"/>
    </location>
</feature>
<keyword evidence="1" id="KW-0472">Membrane</keyword>
<sequence>MITEDRPATPWHIWVVGVVSLLWNAGGAYDYLMTQSRNMDYLQATADRVNMPIDMMVGYYTGFPAWADATWTLGVWGAVFGSLLILLRSRYAFHAFIVSVIGIIGTTIYTLGSSVLAELTSNYAMLFSAAIAVVTVLLAIYSRRQTAAGVLR</sequence>
<dbReference type="OrthoDB" id="5801787at2"/>
<proteinExistence type="predicted"/>
<dbReference type="AlphaFoldDB" id="A0A0H4VZH8"/>
<dbReference type="STRING" id="1648404.CP97_11935"/>
<dbReference type="KEGG" id="ery:CP97_11935"/>
<evidence type="ECO:0000256" key="1">
    <source>
        <dbReference type="SAM" id="Phobius"/>
    </source>
</evidence>
<feature type="transmembrane region" description="Helical" evidence="1">
    <location>
        <begin position="12"/>
        <end position="32"/>
    </location>
</feature>
<dbReference type="RefSeq" id="WP_048886131.1">
    <property type="nucleotide sequence ID" value="NZ_CP011310.1"/>
</dbReference>
<organism evidence="2 3">
    <name type="scientific">Aurantiacibacter atlanticus</name>
    <dbReference type="NCBI Taxonomy" id="1648404"/>
    <lineage>
        <taxon>Bacteria</taxon>
        <taxon>Pseudomonadati</taxon>
        <taxon>Pseudomonadota</taxon>
        <taxon>Alphaproteobacteria</taxon>
        <taxon>Sphingomonadales</taxon>
        <taxon>Erythrobacteraceae</taxon>
        <taxon>Aurantiacibacter</taxon>
    </lineage>
</organism>
<dbReference type="EMBL" id="CP011310">
    <property type="protein sequence ID" value="AKQ42593.1"/>
    <property type="molecule type" value="Genomic_DNA"/>
</dbReference>
<reference evidence="3" key="2">
    <citation type="submission" date="2015-04" db="EMBL/GenBank/DDBJ databases">
        <title>The complete genome sequence of Erythrobacter sp. s21-N3.</title>
        <authorList>
            <person name="Zhuang L."/>
            <person name="Liu Y."/>
            <person name="Shao Z."/>
        </authorList>
    </citation>
    <scope>NUCLEOTIDE SEQUENCE [LARGE SCALE GENOMIC DNA]</scope>
    <source>
        <strain evidence="3">s21-N3</strain>
    </source>
</reference>
<keyword evidence="1" id="KW-1133">Transmembrane helix</keyword>
<name>A0A0H4VZH8_9SPHN</name>
<protein>
    <submittedName>
        <fullName evidence="2">Putative membrane protein</fullName>
    </submittedName>
</protein>